<evidence type="ECO:0000256" key="8">
    <source>
        <dbReference type="ARBA" id="ARBA00022989"/>
    </source>
</evidence>
<dbReference type="PANTHER" id="PTHR24372">
    <property type="entry name" value="GLYCOPROTEIN HORMONE RECEPTOR"/>
    <property type="match status" value="1"/>
</dbReference>
<keyword evidence="5 18" id="KW-0812">Transmembrane</keyword>
<dbReference type="InterPro" id="IPR000276">
    <property type="entry name" value="GPCR_Rhodpsn"/>
</dbReference>
<dbReference type="InterPro" id="IPR017452">
    <property type="entry name" value="GPCR_Rhodpsn_7TM"/>
</dbReference>
<feature type="transmembrane region" description="Helical" evidence="18">
    <location>
        <begin position="517"/>
        <end position="539"/>
    </location>
</feature>
<evidence type="ECO:0000256" key="7">
    <source>
        <dbReference type="ARBA" id="ARBA00022737"/>
    </source>
</evidence>
<gene>
    <name evidence="21" type="primary">LGR4</name>
    <name evidence="21" type="synonym">lgr4</name>
</gene>
<dbReference type="Pfam" id="PF13855">
    <property type="entry name" value="LRR_8"/>
    <property type="match status" value="3"/>
</dbReference>
<keyword evidence="11 18" id="KW-0472">Membrane</keyword>
<organism evidence="21 22">
    <name type="scientific">Oreochromis niloticus</name>
    <name type="common">Nile tilapia</name>
    <name type="synonym">Tilapia nilotica</name>
    <dbReference type="NCBI Taxonomy" id="8128"/>
    <lineage>
        <taxon>Eukaryota</taxon>
        <taxon>Metazoa</taxon>
        <taxon>Chordata</taxon>
        <taxon>Craniata</taxon>
        <taxon>Vertebrata</taxon>
        <taxon>Euteleostomi</taxon>
        <taxon>Actinopterygii</taxon>
        <taxon>Neopterygii</taxon>
        <taxon>Teleostei</taxon>
        <taxon>Neoteleostei</taxon>
        <taxon>Acanthomorphata</taxon>
        <taxon>Ovalentaria</taxon>
        <taxon>Cichlomorphae</taxon>
        <taxon>Cichliformes</taxon>
        <taxon>Cichlidae</taxon>
        <taxon>African cichlids</taxon>
        <taxon>Pseudocrenilabrinae</taxon>
        <taxon>Oreochromini</taxon>
        <taxon>Oreochromis</taxon>
    </lineage>
</organism>
<evidence type="ECO:0000256" key="5">
    <source>
        <dbReference type="ARBA" id="ARBA00022692"/>
    </source>
</evidence>
<reference evidence="21" key="3">
    <citation type="submission" date="2025-09" db="UniProtKB">
        <authorList>
            <consortium name="Ensembl"/>
        </authorList>
    </citation>
    <scope>IDENTIFICATION</scope>
</reference>
<dbReference type="InterPro" id="IPR003591">
    <property type="entry name" value="Leu-rich_rpt_typical-subtyp"/>
</dbReference>
<feature type="compositionally biased region" description="Basic and acidic residues" evidence="17">
    <location>
        <begin position="777"/>
        <end position="792"/>
    </location>
</feature>
<keyword evidence="2" id="KW-1003">Cell membrane</keyword>
<evidence type="ECO:0000313" key="22">
    <source>
        <dbReference type="Proteomes" id="UP000005207"/>
    </source>
</evidence>
<keyword evidence="3" id="KW-0433">Leucine-rich repeat</keyword>
<dbReference type="GO" id="GO:0007189">
    <property type="term" value="P:adenylate cyclase-activating G protein-coupled receptor signaling pathway"/>
    <property type="evidence" value="ECO:0007669"/>
    <property type="project" value="TreeGrafter"/>
</dbReference>
<feature type="transmembrane region" description="Helical" evidence="18">
    <location>
        <begin position="744"/>
        <end position="764"/>
    </location>
</feature>
<evidence type="ECO:0000259" key="20">
    <source>
        <dbReference type="PROSITE" id="PS50262"/>
    </source>
</evidence>
<evidence type="ECO:0000256" key="13">
    <source>
        <dbReference type="ARBA" id="ARBA00023170"/>
    </source>
</evidence>
<dbReference type="SMART" id="SM00365">
    <property type="entry name" value="LRR_SD22"/>
    <property type="match status" value="6"/>
</dbReference>
<dbReference type="InterPro" id="IPR001611">
    <property type="entry name" value="Leu-rich_rpt"/>
</dbReference>
<keyword evidence="6 19" id="KW-0732">Signal</keyword>
<dbReference type="SMART" id="SM00369">
    <property type="entry name" value="LRR_TYP"/>
    <property type="match status" value="15"/>
</dbReference>
<evidence type="ECO:0000256" key="16">
    <source>
        <dbReference type="ARBA" id="ARBA00039745"/>
    </source>
</evidence>
<evidence type="ECO:0000256" key="17">
    <source>
        <dbReference type="SAM" id="MobiDB-lite"/>
    </source>
</evidence>
<dbReference type="PROSITE" id="PS51450">
    <property type="entry name" value="LRR"/>
    <property type="match status" value="5"/>
</dbReference>
<accession>A0A669CR04</accession>
<evidence type="ECO:0000256" key="6">
    <source>
        <dbReference type="ARBA" id="ARBA00022729"/>
    </source>
</evidence>
<dbReference type="PROSITE" id="PS50262">
    <property type="entry name" value="G_PROTEIN_RECEP_F1_2"/>
    <property type="match status" value="1"/>
</dbReference>
<dbReference type="Gene3D" id="3.80.10.10">
    <property type="entry name" value="Ribonuclease Inhibitor"/>
    <property type="match status" value="1"/>
</dbReference>
<evidence type="ECO:0000256" key="1">
    <source>
        <dbReference type="ARBA" id="ARBA00004651"/>
    </source>
</evidence>
<evidence type="ECO:0000256" key="9">
    <source>
        <dbReference type="ARBA" id="ARBA00023040"/>
    </source>
</evidence>
<keyword evidence="4" id="KW-0879">Wnt signaling pathway</keyword>
<proteinExistence type="predicted"/>
<keyword evidence="9" id="KW-0297">G-protein coupled receptor</keyword>
<dbReference type="Gene3D" id="1.20.1070.10">
    <property type="entry name" value="Rhodopsin 7-helix transmembrane proteins"/>
    <property type="match status" value="1"/>
</dbReference>
<keyword evidence="15" id="KW-0807">Transducer</keyword>
<evidence type="ECO:0000256" key="10">
    <source>
        <dbReference type="ARBA" id="ARBA00023108"/>
    </source>
</evidence>
<keyword evidence="22" id="KW-1185">Reference proteome</keyword>
<dbReference type="GeneTree" id="ENSGT00940000157925"/>
<dbReference type="Pfam" id="PF00001">
    <property type="entry name" value="7tm_1"/>
    <property type="match status" value="1"/>
</dbReference>
<feature type="transmembrane region" description="Helical" evidence="18">
    <location>
        <begin position="470"/>
        <end position="496"/>
    </location>
</feature>
<reference evidence="22" key="1">
    <citation type="submission" date="2012-01" db="EMBL/GenBank/DDBJ databases">
        <title>The Genome Sequence of Oreochromis niloticus (Nile Tilapia).</title>
        <authorList>
            <consortium name="Broad Institute Genome Assembly Team"/>
            <consortium name="Broad Institute Sequencing Platform"/>
            <person name="Di Palma F."/>
            <person name="Johnson J."/>
            <person name="Lander E.S."/>
            <person name="Lindblad-Toh K."/>
        </authorList>
    </citation>
    <scope>NUCLEOTIDE SEQUENCE [LARGE SCALE GENOMIC DNA]</scope>
</reference>
<evidence type="ECO:0000256" key="4">
    <source>
        <dbReference type="ARBA" id="ARBA00022687"/>
    </source>
</evidence>
<dbReference type="SMART" id="SM00364">
    <property type="entry name" value="LRR_BAC"/>
    <property type="match status" value="6"/>
</dbReference>
<dbReference type="InterPro" id="IPR032675">
    <property type="entry name" value="LRR_dom_sf"/>
</dbReference>
<dbReference type="GO" id="GO:0005886">
    <property type="term" value="C:plasma membrane"/>
    <property type="evidence" value="ECO:0007669"/>
    <property type="project" value="UniProtKB-SubCell"/>
</dbReference>
<evidence type="ECO:0000256" key="2">
    <source>
        <dbReference type="ARBA" id="ARBA00022475"/>
    </source>
</evidence>
<evidence type="ECO:0000256" key="12">
    <source>
        <dbReference type="ARBA" id="ARBA00023157"/>
    </source>
</evidence>
<keyword evidence="8 18" id="KW-1133">Transmembrane helix</keyword>
<feature type="region of interest" description="Disordered" evidence="17">
    <location>
        <begin position="775"/>
        <end position="799"/>
    </location>
</feature>
<dbReference type="SUPFAM" id="SSF52058">
    <property type="entry name" value="L domain-like"/>
    <property type="match status" value="1"/>
</dbReference>
<keyword evidence="14" id="KW-0325">Glycoprotein</keyword>
<keyword evidence="10" id="KW-0090">Biological rhythms</keyword>
<dbReference type="Ensembl" id="ENSONIT00000071588.1">
    <property type="protein sequence ID" value="ENSONIP00000049771.1"/>
    <property type="gene ID" value="ENSONIG00000002972.2"/>
</dbReference>
<evidence type="ECO:0000256" key="18">
    <source>
        <dbReference type="SAM" id="Phobius"/>
    </source>
</evidence>
<evidence type="ECO:0000256" key="3">
    <source>
        <dbReference type="ARBA" id="ARBA00022614"/>
    </source>
</evidence>
<evidence type="ECO:0000256" key="14">
    <source>
        <dbReference type="ARBA" id="ARBA00023180"/>
    </source>
</evidence>
<dbReference type="SUPFAM" id="SSF81321">
    <property type="entry name" value="Family A G protein-coupled receptor-like"/>
    <property type="match status" value="1"/>
</dbReference>
<keyword evidence="13" id="KW-0675">Receptor</keyword>
<evidence type="ECO:0000256" key="11">
    <source>
        <dbReference type="ARBA" id="ARBA00023136"/>
    </source>
</evidence>
<dbReference type="PANTHER" id="PTHR24372:SF67">
    <property type="entry name" value="LEUCINE-RICH REPEAT-CONTAINING G-PROTEIN COUPLED RECEPTOR 4"/>
    <property type="match status" value="1"/>
</dbReference>
<protein>
    <recommendedName>
        <fullName evidence="16">Leucine-rich repeat-containing G-protein coupled receptor 4</fullName>
    </recommendedName>
</protein>
<dbReference type="Proteomes" id="UP000005207">
    <property type="component" value="Linkage group LG1"/>
</dbReference>
<feature type="transmembrane region" description="Helical" evidence="18">
    <location>
        <begin position="658"/>
        <end position="683"/>
    </location>
</feature>
<feature type="transmembrane region" description="Helical" evidence="18">
    <location>
        <begin position="617"/>
        <end position="638"/>
    </location>
</feature>
<comment type="subcellular location">
    <subcellularLocation>
        <location evidence="1">Cell membrane</location>
        <topology evidence="1">Multi-pass membrane protein</topology>
    </subcellularLocation>
</comment>
<feature type="transmembrane region" description="Helical" evidence="18">
    <location>
        <begin position="704"/>
        <end position="724"/>
    </location>
</feature>
<dbReference type="GO" id="GO:0009755">
    <property type="term" value="P:hormone-mediated signaling pathway"/>
    <property type="evidence" value="ECO:0007669"/>
    <property type="project" value="TreeGrafter"/>
</dbReference>
<dbReference type="SUPFAM" id="SSF52047">
    <property type="entry name" value="RNI-like"/>
    <property type="match status" value="1"/>
</dbReference>
<sequence>AKMRVDLFWVCLWCLLRPGATGQGQSTAVCSLSCSCDEDGGADCSGRGLTAVPTGLSTFTYYLDLSMNNITELPAYVFKNFPYLEELRLPGNDLSFIHPEAFSGLHQLKVLMLQNNQLKTVPNSALKNLHSLQSLRLDANHITTVPDDSFESLQQLRHLWLDDNNLMEVPVGSLRHQANLQALTLALNRILYIPDNAFANLTSLVVLHLHNNRINEIGDNCFSGLANLETLDLNFNNLKVFPKAIQALPKLKELGFHSNDIASIPEGAFHNNPLHTISHFDLCNNDFTILQTCVFRMLRGASMMQDFPILTWTNNLESLTLSGTKISSIPSDLCEDLKVLRTLDLSYNEIKQLPSLQGCTQLQEINFQHNHIEKINQDTFQGLSALRLLDLSRNEIRVIHRDAFLTLRALTNLDLSMNSLTGIPTAGLSVLSQLKLSGNPQMKNVLTANNLPKLSFCVYQSPCEHLLGNWMIRLTVWFICLVSLVFNSLVLVATFSPSHRAAAHSHCPTPSLSPARLLMGLLALANLLTGLYVGVLTVLDVATWGSFAEFGVWWEMGPGCQITGVLAVFSSEWSVLLLSLAAVERSVAVRMILGKVMMSPRRSASSRRGCLRGDRRFSLAAGLLALLAAAGACLPLVTSGDQSSSPLCLPFAGGERPALSVTVILVLLNAVAYLFTAAVYTQLYCTLGRVELADPEQTGALRHIAWLIFTNCIFFCPVAAFSFAPLLTGSTAGGPEIAKTVTLIFFPLPACLNPVLYVFFSPAFREDWLRLRSRRSSTREMKTTTEGHRDDSGGGSELTDGGSSTHLGFDCGMYSQLCGEVVVCEQCEAALRARTCSSPSSSTVCRHLVKSHSCPTLLAGTAAYQRSEGFWGDSSTPSAQSEYADEGDSFVSDSSDQIQACGRACFCQSRGLPLVHYSYNIPRVKD</sequence>
<feature type="domain" description="G-protein coupled receptors family 1 profile" evidence="20">
    <location>
        <begin position="486"/>
        <end position="757"/>
    </location>
</feature>
<evidence type="ECO:0000256" key="15">
    <source>
        <dbReference type="ARBA" id="ARBA00023224"/>
    </source>
</evidence>
<dbReference type="PRINTS" id="PR00237">
    <property type="entry name" value="GPCRRHODOPSN"/>
</dbReference>
<reference evidence="21" key="2">
    <citation type="submission" date="2025-08" db="UniProtKB">
        <authorList>
            <consortium name="Ensembl"/>
        </authorList>
    </citation>
    <scope>IDENTIFICATION</scope>
</reference>
<name>A0A669CR04_ORENI</name>
<dbReference type="Pfam" id="PF12799">
    <property type="entry name" value="LRR_4"/>
    <property type="match status" value="1"/>
</dbReference>
<dbReference type="GO" id="GO:0008528">
    <property type="term" value="F:G protein-coupled peptide receptor activity"/>
    <property type="evidence" value="ECO:0007669"/>
    <property type="project" value="TreeGrafter"/>
</dbReference>
<keyword evidence="12" id="KW-1015">Disulfide bond</keyword>
<dbReference type="InterPro" id="IPR025875">
    <property type="entry name" value="Leu-rich_rpt_4"/>
</dbReference>
<dbReference type="FunFam" id="1.20.1070.10:FF:000427">
    <property type="entry name" value="Leucine-rich repeat containing G protein-coupled receptor 4"/>
    <property type="match status" value="1"/>
</dbReference>
<dbReference type="FunFam" id="3.80.10.10:FF:000770">
    <property type="entry name" value="Uncharacterized protein"/>
    <property type="match status" value="1"/>
</dbReference>
<evidence type="ECO:0000313" key="21">
    <source>
        <dbReference type="Ensembl" id="ENSONIP00000049771.1"/>
    </source>
</evidence>
<evidence type="ECO:0000256" key="19">
    <source>
        <dbReference type="SAM" id="SignalP"/>
    </source>
</evidence>
<feature type="signal peptide" evidence="19">
    <location>
        <begin position="1"/>
        <end position="22"/>
    </location>
</feature>
<keyword evidence="7" id="KW-0677">Repeat</keyword>
<dbReference type="AlphaFoldDB" id="A0A669CR04"/>
<feature type="chain" id="PRO_5025423849" description="Leucine-rich repeat-containing G-protein coupled receptor 4" evidence="19">
    <location>
        <begin position="23"/>
        <end position="926"/>
    </location>
</feature>